<dbReference type="Pfam" id="PF14035">
    <property type="entry name" value="YlzJ"/>
    <property type="match status" value="1"/>
</dbReference>
<gene>
    <name evidence="1" type="ORF">F7732_02575</name>
</gene>
<dbReference type="InterPro" id="IPR025619">
    <property type="entry name" value="YlzJ"/>
</dbReference>
<organism evidence="1 2">
    <name type="scientific">Bacillus mesophilum</name>
    <dbReference type="NCBI Taxonomy" id="1071718"/>
    <lineage>
        <taxon>Bacteria</taxon>
        <taxon>Bacillati</taxon>
        <taxon>Bacillota</taxon>
        <taxon>Bacilli</taxon>
        <taxon>Bacillales</taxon>
        <taxon>Bacillaceae</taxon>
        <taxon>Bacillus</taxon>
    </lineage>
</organism>
<evidence type="ECO:0000313" key="2">
    <source>
        <dbReference type="Proteomes" id="UP000441354"/>
    </source>
</evidence>
<sequence length="70" mass="7975">MILYTMMPEELIFPLESSTYNSQKVVTHNGVPLLVEKLEGPECRVLRVMSSDPNHYMNDAYMPGTKITLT</sequence>
<dbReference type="Proteomes" id="UP000441354">
    <property type="component" value="Unassembled WGS sequence"/>
</dbReference>
<dbReference type="EMBL" id="WBOT01000001">
    <property type="protein sequence ID" value="KAB2335476.1"/>
    <property type="molecule type" value="Genomic_DNA"/>
</dbReference>
<reference evidence="1 2" key="1">
    <citation type="journal article" date="2014" name="Arch. Microbiol.">
        <title>Bacillus mesophilum sp. nov., strain IITR-54T, a novel 4-chlorobiphenyl dechlorinating bacterium.</title>
        <authorList>
            <person name="Manickam N."/>
            <person name="Singh N.K."/>
            <person name="Bajaj A."/>
            <person name="Kumar R.M."/>
            <person name="Kaur G."/>
            <person name="Kaur N."/>
            <person name="Bala M."/>
            <person name="Kumar A."/>
            <person name="Mayilraj S."/>
        </authorList>
    </citation>
    <scope>NUCLEOTIDE SEQUENCE [LARGE SCALE GENOMIC DNA]</scope>
    <source>
        <strain evidence="1 2">IITR-54</strain>
    </source>
</reference>
<dbReference type="OrthoDB" id="1683573at2"/>
<name>A0A7V7RQ29_9BACI</name>
<dbReference type="AlphaFoldDB" id="A0A7V7RQ29"/>
<accession>A0A7V7RQ29</accession>
<protein>
    <submittedName>
        <fullName evidence="1">Ribonuclease</fullName>
    </submittedName>
</protein>
<proteinExistence type="predicted"/>
<dbReference type="RefSeq" id="WP_151572111.1">
    <property type="nucleotide sequence ID" value="NZ_WBOT01000001.1"/>
</dbReference>
<comment type="caution">
    <text evidence="1">The sequence shown here is derived from an EMBL/GenBank/DDBJ whole genome shotgun (WGS) entry which is preliminary data.</text>
</comment>
<evidence type="ECO:0000313" key="1">
    <source>
        <dbReference type="EMBL" id="KAB2335476.1"/>
    </source>
</evidence>
<keyword evidence="2" id="KW-1185">Reference proteome</keyword>